<dbReference type="PANTHER" id="PTHR30627">
    <property type="entry name" value="PEPTIDOGLYCAN D,D-TRANSPEPTIDASE"/>
    <property type="match status" value="1"/>
</dbReference>
<accession>A0A382KJT7</accession>
<evidence type="ECO:0000259" key="10">
    <source>
        <dbReference type="Pfam" id="PF03717"/>
    </source>
</evidence>
<keyword evidence="9" id="KW-0472">Membrane</keyword>
<dbReference type="InterPro" id="IPR050515">
    <property type="entry name" value="Beta-lactam/transpept"/>
</dbReference>
<dbReference type="InterPro" id="IPR036138">
    <property type="entry name" value="PBP_dimer_sf"/>
</dbReference>
<dbReference type="Pfam" id="PF03717">
    <property type="entry name" value="PBP_dimer"/>
    <property type="match status" value="1"/>
</dbReference>
<evidence type="ECO:0000256" key="7">
    <source>
        <dbReference type="ARBA" id="ARBA00022989"/>
    </source>
</evidence>
<feature type="non-terminal residue" evidence="11">
    <location>
        <position position="243"/>
    </location>
</feature>
<evidence type="ECO:0000313" key="11">
    <source>
        <dbReference type="EMBL" id="SVC23683.1"/>
    </source>
</evidence>
<dbReference type="GO" id="GO:0071555">
    <property type="term" value="P:cell wall organization"/>
    <property type="evidence" value="ECO:0007669"/>
    <property type="project" value="UniProtKB-KW"/>
</dbReference>
<sequence length="243" mass="26952">MAAPLILKDHRGESQVYVERAGIGAGILVLLLVVLISRMAYLQIFLHESFVTRSDENRIQIQPRAPVRGLVFDRHGVLIANNSTSHDLNITTERTESIEDLLLSLEPYVAISEEQKQAFLGRLKRKSRPFEKIPLLFQLTEAEVARIEVNRVNLPGASIEARLVRNYPFGSVLAHAVGSVRRINDRDSLVLDKSVYAATDHIGKLGVERFYEGSLLGTAGYDRVEVNALGGITQVLESIAPQS</sequence>
<proteinExistence type="predicted"/>
<evidence type="ECO:0000256" key="2">
    <source>
        <dbReference type="ARBA" id="ARBA00004236"/>
    </source>
</evidence>
<dbReference type="GO" id="GO:0008360">
    <property type="term" value="P:regulation of cell shape"/>
    <property type="evidence" value="ECO:0007669"/>
    <property type="project" value="UniProtKB-KW"/>
</dbReference>
<dbReference type="PANTHER" id="PTHR30627:SF2">
    <property type="entry name" value="PEPTIDOGLYCAN D,D-TRANSPEPTIDASE MRDA"/>
    <property type="match status" value="1"/>
</dbReference>
<keyword evidence="4 9" id="KW-0812">Transmembrane</keyword>
<dbReference type="InterPro" id="IPR005311">
    <property type="entry name" value="PBP_dimer"/>
</dbReference>
<dbReference type="GO" id="GO:0005886">
    <property type="term" value="C:plasma membrane"/>
    <property type="evidence" value="ECO:0007669"/>
    <property type="project" value="UniProtKB-SubCell"/>
</dbReference>
<evidence type="ECO:0000256" key="4">
    <source>
        <dbReference type="ARBA" id="ARBA00022692"/>
    </source>
</evidence>
<keyword evidence="5" id="KW-0133">Cell shape</keyword>
<evidence type="ECO:0000256" key="5">
    <source>
        <dbReference type="ARBA" id="ARBA00022960"/>
    </source>
</evidence>
<name>A0A382KJT7_9ZZZZ</name>
<feature type="domain" description="Penicillin-binding protein dimerisation" evidence="10">
    <location>
        <begin position="65"/>
        <end position="234"/>
    </location>
</feature>
<keyword evidence="8" id="KW-0961">Cell wall biogenesis/degradation</keyword>
<keyword evidence="6" id="KW-0573">Peptidoglycan synthesis</keyword>
<evidence type="ECO:0000256" key="6">
    <source>
        <dbReference type="ARBA" id="ARBA00022984"/>
    </source>
</evidence>
<reference evidence="11" key="1">
    <citation type="submission" date="2018-05" db="EMBL/GenBank/DDBJ databases">
        <authorList>
            <person name="Lanie J.A."/>
            <person name="Ng W.-L."/>
            <person name="Kazmierczak K.M."/>
            <person name="Andrzejewski T.M."/>
            <person name="Davidsen T.M."/>
            <person name="Wayne K.J."/>
            <person name="Tettelin H."/>
            <person name="Glass J.I."/>
            <person name="Rusch D."/>
            <person name="Podicherti R."/>
            <person name="Tsui H.-C.T."/>
            <person name="Winkler M.E."/>
        </authorList>
    </citation>
    <scope>NUCLEOTIDE SEQUENCE</scope>
</reference>
<protein>
    <recommendedName>
        <fullName evidence="10">Penicillin-binding protein dimerisation domain-containing protein</fullName>
    </recommendedName>
</protein>
<dbReference type="GO" id="GO:0071972">
    <property type="term" value="F:peptidoglycan L,D-transpeptidase activity"/>
    <property type="evidence" value="ECO:0007669"/>
    <property type="project" value="TreeGrafter"/>
</dbReference>
<dbReference type="Gene3D" id="3.90.1310.10">
    <property type="entry name" value="Penicillin-binding protein 2a (Domain 2)"/>
    <property type="match status" value="1"/>
</dbReference>
<gene>
    <name evidence="11" type="ORF">METZ01_LOCUS276537</name>
</gene>
<evidence type="ECO:0000256" key="8">
    <source>
        <dbReference type="ARBA" id="ARBA00023316"/>
    </source>
</evidence>
<keyword evidence="7 9" id="KW-1133">Transmembrane helix</keyword>
<dbReference type="GO" id="GO:0008658">
    <property type="term" value="F:penicillin binding"/>
    <property type="evidence" value="ECO:0007669"/>
    <property type="project" value="InterPro"/>
</dbReference>
<dbReference type="Gene3D" id="3.30.1390.30">
    <property type="entry name" value="Penicillin-binding protein 2a, domain 3"/>
    <property type="match status" value="1"/>
</dbReference>
<dbReference type="SUPFAM" id="SSF56519">
    <property type="entry name" value="Penicillin binding protein dimerisation domain"/>
    <property type="match status" value="1"/>
</dbReference>
<evidence type="ECO:0000256" key="3">
    <source>
        <dbReference type="ARBA" id="ARBA00022475"/>
    </source>
</evidence>
<evidence type="ECO:0000256" key="9">
    <source>
        <dbReference type="SAM" id="Phobius"/>
    </source>
</evidence>
<comment type="subcellular location">
    <subcellularLocation>
        <location evidence="2">Cell membrane</location>
    </subcellularLocation>
    <subcellularLocation>
        <location evidence="1">Membrane</location>
        <topology evidence="1">Single-pass membrane protein</topology>
    </subcellularLocation>
</comment>
<keyword evidence="3" id="KW-1003">Cell membrane</keyword>
<dbReference type="GO" id="GO:0009252">
    <property type="term" value="P:peptidoglycan biosynthetic process"/>
    <property type="evidence" value="ECO:0007669"/>
    <property type="project" value="UniProtKB-KW"/>
</dbReference>
<dbReference type="EMBL" id="UINC01080600">
    <property type="protein sequence ID" value="SVC23683.1"/>
    <property type="molecule type" value="Genomic_DNA"/>
</dbReference>
<organism evidence="11">
    <name type="scientific">marine metagenome</name>
    <dbReference type="NCBI Taxonomy" id="408172"/>
    <lineage>
        <taxon>unclassified sequences</taxon>
        <taxon>metagenomes</taxon>
        <taxon>ecological metagenomes</taxon>
    </lineage>
</organism>
<feature type="transmembrane region" description="Helical" evidence="9">
    <location>
        <begin position="21"/>
        <end position="41"/>
    </location>
</feature>
<dbReference type="AlphaFoldDB" id="A0A382KJT7"/>
<evidence type="ECO:0000256" key="1">
    <source>
        <dbReference type="ARBA" id="ARBA00004167"/>
    </source>
</evidence>